<dbReference type="SUPFAM" id="SSF56104">
    <property type="entry name" value="SAICAR synthase-like"/>
    <property type="match status" value="1"/>
</dbReference>
<dbReference type="EC" id="6.3.2.6" evidence="8"/>
<keyword evidence="5 8" id="KW-0658">Purine biosynthesis</keyword>
<dbReference type="InterPro" id="IPR018236">
    <property type="entry name" value="SAICAR_synthetase_CS"/>
</dbReference>
<evidence type="ECO:0000256" key="1">
    <source>
        <dbReference type="ARBA" id="ARBA00004672"/>
    </source>
</evidence>
<evidence type="ECO:0000313" key="11">
    <source>
        <dbReference type="Proteomes" id="UP000730161"/>
    </source>
</evidence>
<dbReference type="OrthoDB" id="10775at2157"/>
<keyword evidence="3 8" id="KW-0436">Ligase</keyword>
<dbReference type="Pfam" id="PF01259">
    <property type="entry name" value="SAICAR_synt"/>
    <property type="match status" value="1"/>
</dbReference>
<gene>
    <name evidence="8" type="primary">purC</name>
    <name evidence="10" type="ORF">RJ53_08065</name>
</gene>
<dbReference type="AlphaFoldDB" id="A0A8J7W6V6"/>
<dbReference type="InterPro" id="IPR050089">
    <property type="entry name" value="SAICAR_synthetase"/>
</dbReference>
<sequence>MTQGELLYSGKAKTIYLSDKPDELIVSFRDDITAFDGGKKDRLEGKGASNADVSAFLFQLLEKGGVPTHFIKMEDPITMRVKRLSMIPLEVIVRNRAAGSIVRRYPFIEGHIFEKPIIAIDYKDDTRNDPMVNDEIIIALGLMTQEEIQTVRAEALRINEILKSFFESIGIDLIDFKVEFGRYNDRILLGDEISMDSMRLWEKGTHTSLDKDVYRFGKGDVMESYRAVTGRITGSGKL</sequence>
<evidence type="ECO:0000256" key="5">
    <source>
        <dbReference type="ARBA" id="ARBA00022755"/>
    </source>
</evidence>
<dbReference type="InterPro" id="IPR028923">
    <property type="entry name" value="SAICAR_synt/ADE2_N"/>
</dbReference>
<dbReference type="HAMAP" id="MF_00137">
    <property type="entry name" value="SAICAR_synth"/>
    <property type="match status" value="1"/>
</dbReference>
<dbReference type="FunFam" id="3.30.470.20:FF:000006">
    <property type="entry name" value="Phosphoribosylaminoimidazole-succinocarboxamide synthase"/>
    <property type="match status" value="1"/>
</dbReference>
<dbReference type="Gene3D" id="3.30.470.20">
    <property type="entry name" value="ATP-grasp fold, B domain"/>
    <property type="match status" value="1"/>
</dbReference>
<comment type="similarity">
    <text evidence="2 8">Belongs to the SAICAR synthetase family.</text>
</comment>
<dbReference type="Proteomes" id="UP000730161">
    <property type="component" value="Unassembled WGS sequence"/>
</dbReference>
<keyword evidence="6 8" id="KW-0067">ATP-binding</keyword>
<evidence type="ECO:0000256" key="6">
    <source>
        <dbReference type="ARBA" id="ARBA00022840"/>
    </source>
</evidence>
<dbReference type="PROSITE" id="PS01057">
    <property type="entry name" value="SAICAR_SYNTHETASE_1"/>
    <property type="match status" value="1"/>
</dbReference>
<dbReference type="GO" id="GO:0009236">
    <property type="term" value="P:cobalamin biosynthetic process"/>
    <property type="evidence" value="ECO:0007669"/>
    <property type="project" value="InterPro"/>
</dbReference>
<feature type="domain" description="SAICAR synthetase/ADE2 N-terminal" evidence="9">
    <location>
        <begin position="6"/>
        <end position="230"/>
    </location>
</feature>
<organism evidence="10 11">
    <name type="scientific">Methanocalculus chunghsingensis</name>
    <dbReference type="NCBI Taxonomy" id="156457"/>
    <lineage>
        <taxon>Archaea</taxon>
        <taxon>Methanobacteriati</taxon>
        <taxon>Methanobacteriota</taxon>
        <taxon>Stenosarchaea group</taxon>
        <taxon>Methanomicrobia</taxon>
        <taxon>Methanomicrobiales</taxon>
        <taxon>Methanocalculaceae</taxon>
        <taxon>Methanocalculus</taxon>
    </lineage>
</organism>
<name>A0A8J7W6V6_9EURY</name>
<keyword evidence="11" id="KW-1185">Reference proteome</keyword>
<evidence type="ECO:0000259" key="9">
    <source>
        <dbReference type="Pfam" id="PF01259"/>
    </source>
</evidence>
<evidence type="ECO:0000256" key="4">
    <source>
        <dbReference type="ARBA" id="ARBA00022741"/>
    </source>
</evidence>
<comment type="catalytic activity">
    <reaction evidence="7 8">
        <text>5-amino-1-(5-phospho-D-ribosyl)imidazole-4-carboxylate + L-aspartate + ATP = (2S)-2-[5-amino-1-(5-phospho-beta-D-ribosyl)imidazole-4-carboxamido]succinate + ADP + phosphate + 2 H(+)</text>
        <dbReference type="Rhea" id="RHEA:22628"/>
        <dbReference type="ChEBI" id="CHEBI:15378"/>
        <dbReference type="ChEBI" id="CHEBI:29991"/>
        <dbReference type="ChEBI" id="CHEBI:30616"/>
        <dbReference type="ChEBI" id="CHEBI:43474"/>
        <dbReference type="ChEBI" id="CHEBI:58443"/>
        <dbReference type="ChEBI" id="CHEBI:77657"/>
        <dbReference type="ChEBI" id="CHEBI:456216"/>
        <dbReference type="EC" id="6.3.2.6"/>
    </reaction>
</comment>
<proteinExistence type="inferred from homology"/>
<dbReference type="InterPro" id="IPR033934">
    <property type="entry name" value="SAICAR_synt_PurC"/>
</dbReference>
<comment type="caution">
    <text evidence="10">The sequence shown here is derived from an EMBL/GenBank/DDBJ whole genome shotgun (WGS) entry which is preliminary data.</text>
</comment>
<dbReference type="EMBL" id="JWHL01000013">
    <property type="protein sequence ID" value="MBR1369451.1"/>
    <property type="molecule type" value="Genomic_DNA"/>
</dbReference>
<evidence type="ECO:0000256" key="2">
    <source>
        <dbReference type="ARBA" id="ARBA00010190"/>
    </source>
</evidence>
<dbReference type="GO" id="GO:0006189">
    <property type="term" value="P:'de novo' IMP biosynthetic process"/>
    <property type="evidence" value="ECO:0007669"/>
    <property type="project" value="UniProtKB-UniRule"/>
</dbReference>
<reference evidence="10" key="1">
    <citation type="submission" date="2014-12" db="EMBL/GenBank/DDBJ databases">
        <authorList>
            <person name="Huang H.-H."/>
            <person name="Chen S.-C."/>
            <person name="Lai M.-C."/>
        </authorList>
    </citation>
    <scope>NUCLEOTIDE SEQUENCE</scope>
    <source>
        <strain evidence="10">K1F9705b</strain>
    </source>
</reference>
<evidence type="ECO:0000256" key="3">
    <source>
        <dbReference type="ARBA" id="ARBA00022598"/>
    </source>
</evidence>
<evidence type="ECO:0000313" key="10">
    <source>
        <dbReference type="EMBL" id="MBR1369451.1"/>
    </source>
</evidence>
<comment type="pathway">
    <text evidence="1 8">Purine metabolism; IMP biosynthesis via de novo pathway; 5-amino-1-(5-phospho-D-ribosyl)imidazole-4-carboxamide from 5-amino-1-(5-phospho-D-ribosyl)imidazole-4-carboxylate: step 1/2.</text>
</comment>
<dbReference type="Gene3D" id="3.30.200.20">
    <property type="entry name" value="Phosphorylase Kinase, domain 1"/>
    <property type="match status" value="1"/>
</dbReference>
<dbReference type="GO" id="GO:0004639">
    <property type="term" value="F:phosphoribosylaminoimidazolesuccinocarboxamide synthase activity"/>
    <property type="evidence" value="ECO:0007669"/>
    <property type="project" value="UniProtKB-UniRule"/>
</dbReference>
<protein>
    <recommendedName>
        <fullName evidence="8">Phosphoribosylaminoimidazole-succinocarboxamide synthase</fullName>
        <ecNumber evidence="8">6.3.2.6</ecNumber>
    </recommendedName>
    <alternativeName>
        <fullName evidence="8">SAICAR synthetase</fullName>
    </alternativeName>
</protein>
<dbReference type="GO" id="GO:0005524">
    <property type="term" value="F:ATP binding"/>
    <property type="evidence" value="ECO:0007669"/>
    <property type="project" value="UniProtKB-KW"/>
</dbReference>
<dbReference type="PANTHER" id="PTHR43599:SF3">
    <property type="entry name" value="SI:DKEY-6E2.2"/>
    <property type="match status" value="1"/>
</dbReference>
<keyword evidence="4 8" id="KW-0547">Nucleotide-binding</keyword>
<dbReference type="RefSeq" id="WP_211531157.1">
    <property type="nucleotide sequence ID" value="NZ_JWHL01000013.1"/>
</dbReference>
<accession>A0A8J7W6V6</accession>
<dbReference type="PANTHER" id="PTHR43599">
    <property type="entry name" value="MULTIFUNCTIONAL PROTEIN ADE2"/>
    <property type="match status" value="1"/>
</dbReference>
<dbReference type="InterPro" id="IPR001636">
    <property type="entry name" value="SAICAR_synth"/>
</dbReference>
<evidence type="ECO:0000256" key="7">
    <source>
        <dbReference type="ARBA" id="ARBA00048475"/>
    </source>
</evidence>
<dbReference type="CDD" id="cd01415">
    <property type="entry name" value="SAICAR_synt_PurC"/>
    <property type="match status" value="1"/>
</dbReference>
<evidence type="ECO:0000256" key="8">
    <source>
        <dbReference type="HAMAP-Rule" id="MF_00137"/>
    </source>
</evidence>
<dbReference type="UniPathway" id="UPA00074">
    <property type="reaction ID" value="UER00131"/>
</dbReference>
<dbReference type="NCBIfam" id="TIGR00081">
    <property type="entry name" value="purC"/>
    <property type="match status" value="1"/>
</dbReference>